<dbReference type="EMBL" id="CP065748">
    <property type="protein sequence ID" value="QPS82522.1"/>
    <property type="molecule type" value="Genomic_DNA"/>
</dbReference>
<name>A0A7T3DF38_9BURK</name>
<feature type="signal peptide" evidence="1">
    <location>
        <begin position="1"/>
        <end position="21"/>
    </location>
</feature>
<dbReference type="AlphaFoldDB" id="A0A7T3DF38"/>
<feature type="chain" id="PRO_5032299755" evidence="1">
    <location>
        <begin position="22"/>
        <end position="102"/>
    </location>
</feature>
<evidence type="ECO:0000256" key="1">
    <source>
        <dbReference type="SAM" id="SignalP"/>
    </source>
</evidence>
<dbReference type="KEGG" id="dla:I6G47_05430"/>
<accession>A0A7T3DF38</accession>
<keyword evidence="3" id="KW-1185">Reference proteome</keyword>
<dbReference type="RefSeq" id="WP_155524811.1">
    <property type="nucleotide sequence ID" value="NZ_CP065748.1"/>
</dbReference>
<evidence type="ECO:0000313" key="2">
    <source>
        <dbReference type="EMBL" id="QPS82522.1"/>
    </source>
</evidence>
<evidence type="ECO:0000313" key="3">
    <source>
        <dbReference type="Proteomes" id="UP000595064"/>
    </source>
</evidence>
<organism evidence="2 3">
    <name type="scientific">Delftia lacustris</name>
    <dbReference type="NCBI Taxonomy" id="558537"/>
    <lineage>
        <taxon>Bacteria</taxon>
        <taxon>Pseudomonadati</taxon>
        <taxon>Pseudomonadota</taxon>
        <taxon>Betaproteobacteria</taxon>
        <taxon>Burkholderiales</taxon>
        <taxon>Comamonadaceae</taxon>
        <taxon>Delftia</taxon>
    </lineage>
</organism>
<keyword evidence="1" id="KW-0732">Signal</keyword>
<gene>
    <name evidence="2" type="ORF">I6G47_05430</name>
</gene>
<dbReference type="Proteomes" id="UP000595064">
    <property type="component" value="Chromosome"/>
</dbReference>
<protein>
    <submittedName>
        <fullName evidence="2">Uncharacterized protein</fullName>
    </submittedName>
</protein>
<sequence length="102" mass="10910">MKTWRAAIVGLCRWNLLPIHASTSHLTDVYADLLEQLEIICRTQADQSISMAGGAPRMAAPALQAFHETQRPLAPAMLQCVANGCAGQGGSGTMKPSSLRFT</sequence>
<reference evidence="2 3" key="1">
    <citation type="submission" date="2020-12" db="EMBL/GenBank/DDBJ databases">
        <title>FDA dAtabase for Regulatory Grade micrObial Sequences (FDA-ARGOS): Supporting development and validation of Infectious Disease Dx tests.</title>
        <authorList>
            <person name="Sproer C."/>
            <person name="Gronow S."/>
            <person name="Severitt S."/>
            <person name="Schroder I."/>
            <person name="Tallon L."/>
            <person name="Sadzewicz L."/>
            <person name="Zhao X."/>
            <person name="Boylan J."/>
            <person name="Ott S."/>
            <person name="Bowen H."/>
            <person name="Vavikolanu K."/>
            <person name="Mehta A."/>
            <person name="Aluvathingal J."/>
            <person name="Nadendla S."/>
            <person name="Lowell S."/>
            <person name="Myers T."/>
            <person name="Yan Y."/>
            <person name="Sichtig H."/>
        </authorList>
    </citation>
    <scope>NUCLEOTIDE SEQUENCE [LARGE SCALE GENOMIC DNA]</scope>
    <source>
        <strain evidence="2 3">FDAARGOS_890</strain>
    </source>
</reference>
<proteinExistence type="predicted"/>